<reference evidence="3 4" key="1">
    <citation type="submission" date="2016-10" db="EMBL/GenBank/DDBJ databases">
        <authorList>
            <person name="de Groot N.N."/>
        </authorList>
    </citation>
    <scope>NUCLEOTIDE SEQUENCE [LARGE SCALE GENOMIC DNA]</scope>
    <source>
        <strain evidence="3 4">CGMCC 1.11156</strain>
    </source>
</reference>
<evidence type="ECO:0000256" key="1">
    <source>
        <dbReference type="SAM" id="SignalP"/>
    </source>
</evidence>
<feature type="chain" id="PRO_5011555307" evidence="1">
    <location>
        <begin position="22"/>
        <end position="240"/>
    </location>
</feature>
<feature type="domain" description="Flp pilus assembly protein RcpC/CpaB" evidence="2">
    <location>
        <begin position="112"/>
        <end position="220"/>
    </location>
</feature>
<keyword evidence="4" id="KW-1185">Reference proteome</keyword>
<sequence>MVAAAVVAALGAALVFLYAQGAENRAQEKFDTVQVLVATQQIESGESVAAALAAGKIVQSEVTSTSVVPGASGDGEVFTNLVALTTIYPGEQLLPAKFGAATDVEATSTLPIPDGQQAITVDLGDPERVAGFVNPGAEVTIYWYGLDPRSGQNVARILHERVLVLGTGSTTQVTTTTTEDPSGAQTVEQLPRTLLTLALNQKEVERTIYADRNGELVFGLLSDSSKVDADLGIIFENLFR</sequence>
<accession>A0A1I3D753</accession>
<dbReference type="Proteomes" id="UP000198649">
    <property type="component" value="Unassembled WGS sequence"/>
</dbReference>
<gene>
    <name evidence="3" type="ORF">SAMN05216561_102379</name>
</gene>
<evidence type="ECO:0000313" key="4">
    <source>
        <dbReference type="Proteomes" id="UP000198649"/>
    </source>
</evidence>
<name>A0A1I3D753_9ACTN</name>
<evidence type="ECO:0000313" key="3">
    <source>
        <dbReference type="EMBL" id="SFH82506.1"/>
    </source>
</evidence>
<dbReference type="InterPro" id="IPR017592">
    <property type="entry name" value="Pilus_assmbl_Flp-typ_CpaB"/>
</dbReference>
<dbReference type="InterPro" id="IPR031571">
    <property type="entry name" value="RcpC_dom"/>
</dbReference>
<dbReference type="NCBIfam" id="TIGR03177">
    <property type="entry name" value="pilus_cpaB"/>
    <property type="match status" value="1"/>
</dbReference>
<dbReference type="AlphaFoldDB" id="A0A1I3D753"/>
<feature type="signal peptide" evidence="1">
    <location>
        <begin position="1"/>
        <end position="21"/>
    </location>
</feature>
<evidence type="ECO:0000259" key="2">
    <source>
        <dbReference type="Pfam" id="PF16976"/>
    </source>
</evidence>
<proteinExistence type="predicted"/>
<dbReference type="CDD" id="cd11614">
    <property type="entry name" value="SAF_CpaB_FlgA_like"/>
    <property type="match status" value="1"/>
</dbReference>
<protein>
    <submittedName>
        <fullName evidence="3">Pilus assembly protein CpaB</fullName>
    </submittedName>
</protein>
<dbReference type="RefSeq" id="WP_170259072.1">
    <property type="nucleotide sequence ID" value="NZ_BKAF01000004.1"/>
</dbReference>
<keyword evidence="1" id="KW-0732">Signal</keyword>
<dbReference type="EMBL" id="FOQG01000002">
    <property type="protein sequence ID" value="SFH82506.1"/>
    <property type="molecule type" value="Genomic_DNA"/>
</dbReference>
<dbReference type="Pfam" id="PF16976">
    <property type="entry name" value="RcpC"/>
    <property type="match status" value="1"/>
</dbReference>
<organism evidence="3 4">
    <name type="scientific">Nocardioides psychrotolerans</name>
    <dbReference type="NCBI Taxonomy" id="1005945"/>
    <lineage>
        <taxon>Bacteria</taxon>
        <taxon>Bacillati</taxon>
        <taxon>Actinomycetota</taxon>
        <taxon>Actinomycetes</taxon>
        <taxon>Propionibacteriales</taxon>
        <taxon>Nocardioidaceae</taxon>
        <taxon>Nocardioides</taxon>
    </lineage>
</organism>
<dbReference type="STRING" id="1005945.SAMN05216561_102379"/>